<name>A0A452I636_9SAUR</name>
<accession>A0A452I636</accession>
<dbReference type="CDD" id="cd16660">
    <property type="entry name" value="RING-Ubox_RNF37"/>
    <property type="match status" value="1"/>
</dbReference>
<evidence type="ECO:0000256" key="4">
    <source>
        <dbReference type="PROSITE-ProRule" id="PRU00175"/>
    </source>
</evidence>
<keyword evidence="3" id="KW-0862">Zinc</keyword>
<dbReference type="Proteomes" id="UP000291020">
    <property type="component" value="Unassembled WGS sequence"/>
</dbReference>
<reference evidence="8" key="1">
    <citation type="journal article" date="2017" name="PLoS ONE">
        <title>The Agassiz's desert tortoise genome provides a resource for the conservation of a threatened species.</title>
        <authorList>
            <person name="Tollis M."/>
            <person name="DeNardo D.F."/>
            <person name="Cornelius J.A."/>
            <person name="Dolby G.A."/>
            <person name="Edwards T."/>
            <person name="Henen B.T."/>
            <person name="Karl A.E."/>
            <person name="Murphy R.W."/>
            <person name="Kusumi K."/>
        </authorList>
    </citation>
    <scope>NUCLEOTIDE SEQUENCE [LARGE SCALE GENOMIC DNA]</scope>
</reference>
<dbReference type="Gene3D" id="3.30.40.10">
    <property type="entry name" value="Zinc/RING finger domain, C3HC4 (zinc finger)"/>
    <property type="match status" value="2"/>
</dbReference>
<dbReference type="GO" id="GO:0031625">
    <property type="term" value="F:ubiquitin protein ligase binding"/>
    <property type="evidence" value="ECO:0007669"/>
    <property type="project" value="TreeGrafter"/>
</dbReference>
<dbReference type="InterPro" id="IPR001841">
    <property type="entry name" value="Znf_RING"/>
</dbReference>
<dbReference type="CDD" id="cd23739">
    <property type="entry name" value="TBRG4-like_N"/>
    <property type="match status" value="1"/>
</dbReference>
<dbReference type="PROSITE" id="PS51698">
    <property type="entry name" value="U_BOX"/>
    <property type="match status" value="1"/>
</dbReference>
<evidence type="ECO:0000256" key="3">
    <source>
        <dbReference type="ARBA" id="ARBA00022833"/>
    </source>
</evidence>
<dbReference type="Pfam" id="PF06743">
    <property type="entry name" value="FAST_1"/>
    <property type="match status" value="1"/>
</dbReference>
<dbReference type="PANTHER" id="PTHR13492:SF2">
    <property type="entry name" value="RING FINGER PROTEIN 37"/>
    <property type="match status" value="1"/>
</dbReference>
<dbReference type="SMART" id="SM00504">
    <property type="entry name" value="Ubox"/>
    <property type="match status" value="1"/>
</dbReference>
<dbReference type="Pfam" id="PF19318">
    <property type="entry name" value="DUF5918"/>
    <property type="match status" value="1"/>
</dbReference>
<keyword evidence="1" id="KW-0479">Metal-binding</keyword>
<dbReference type="PROSITE" id="PS50089">
    <property type="entry name" value="ZF_RING_2"/>
    <property type="match status" value="1"/>
</dbReference>
<reference evidence="7" key="2">
    <citation type="submission" date="2025-08" db="UniProtKB">
        <authorList>
            <consortium name="Ensembl"/>
        </authorList>
    </citation>
    <scope>IDENTIFICATION</scope>
</reference>
<dbReference type="InterPro" id="IPR017907">
    <property type="entry name" value="Znf_RING_CS"/>
</dbReference>
<dbReference type="GO" id="GO:0008270">
    <property type="term" value="F:zinc ion binding"/>
    <property type="evidence" value="ECO:0007669"/>
    <property type="project" value="UniProtKB-KW"/>
</dbReference>
<evidence type="ECO:0000259" key="6">
    <source>
        <dbReference type="PROSITE" id="PS51698"/>
    </source>
</evidence>
<feature type="domain" description="U-box" evidence="6">
    <location>
        <begin position="962"/>
        <end position="1042"/>
    </location>
</feature>
<dbReference type="GO" id="GO:0005634">
    <property type="term" value="C:nucleus"/>
    <property type="evidence" value="ECO:0007669"/>
    <property type="project" value="TreeGrafter"/>
</dbReference>
<evidence type="ECO:0000256" key="2">
    <source>
        <dbReference type="ARBA" id="ARBA00022771"/>
    </source>
</evidence>
<evidence type="ECO:0000313" key="7">
    <source>
        <dbReference type="Ensembl" id="ENSGAGP00000023028.1"/>
    </source>
</evidence>
<dbReference type="PROSITE" id="PS00518">
    <property type="entry name" value="ZF_RING_1"/>
    <property type="match status" value="1"/>
</dbReference>
<evidence type="ECO:0000313" key="8">
    <source>
        <dbReference type="Proteomes" id="UP000291020"/>
    </source>
</evidence>
<dbReference type="InterPro" id="IPR039847">
    <property type="entry name" value="Ubox5"/>
</dbReference>
<evidence type="ECO:0000256" key="1">
    <source>
        <dbReference type="ARBA" id="ARBA00022723"/>
    </source>
</evidence>
<dbReference type="GO" id="GO:0034450">
    <property type="term" value="F:ubiquitin-ubiquitin ligase activity"/>
    <property type="evidence" value="ECO:0007669"/>
    <property type="project" value="TreeGrafter"/>
</dbReference>
<dbReference type="CDD" id="cd16537">
    <property type="entry name" value="RING-HC_RNF37"/>
    <property type="match status" value="1"/>
</dbReference>
<proteinExistence type="predicted"/>
<dbReference type="InterPro" id="IPR003613">
    <property type="entry name" value="Ubox_domain"/>
</dbReference>
<dbReference type="InterPro" id="IPR013579">
    <property type="entry name" value="FAST_2"/>
</dbReference>
<organism evidence="7 8">
    <name type="scientific">Gopherus agassizii</name>
    <name type="common">Agassiz's desert tortoise</name>
    <dbReference type="NCBI Taxonomy" id="38772"/>
    <lineage>
        <taxon>Eukaryota</taxon>
        <taxon>Metazoa</taxon>
        <taxon>Chordata</taxon>
        <taxon>Craniata</taxon>
        <taxon>Vertebrata</taxon>
        <taxon>Euteleostomi</taxon>
        <taxon>Archelosauria</taxon>
        <taxon>Testudinata</taxon>
        <taxon>Testudines</taxon>
        <taxon>Cryptodira</taxon>
        <taxon>Durocryptodira</taxon>
        <taxon>Testudinoidea</taxon>
        <taxon>Testudinidae</taxon>
        <taxon>Gopherus</taxon>
    </lineage>
</organism>
<reference evidence="7" key="3">
    <citation type="submission" date="2025-09" db="UniProtKB">
        <authorList>
            <consortium name="Ensembl"/>
        </authorList>
    </citation>
    <scope>IDENTIFICATION</scope>
</reference>
<dbReference type="InterPro" id="IPR010622">
    <property type="entry name" value="FAST_Leu-rich"/>
</dbReference>
<dbReference type="InterPro" id="IPR039925">
    <property type="entry name" value="RNF37_RING-Ubox"/>
</dbReference>
<dbReference type="AlphaFoldDB" id="A0A452I636"/>
<dbReference type="SUPFAM" id="SSF57850">
    <property type="entry name" value="RING/U-box"/>
    <property type="match status" value="2"/>
</dbReference>
<dbReference type="STRING" id="38772.ENSGAGP00000023028"/>
<protein>
    <submittedName>
        <fullName evidence="7">Uncharacterized protein</fullName>
    </submittedName>
</protein>
<dbReference type="GO" id="GO:0000209">
    <property type="term" value="P:protein polyubiquitination"/>
    <property type="evidence" value="ECO:0007669"/>
    <property type="project" value="TreeGrafter"/>
</dbReference>
<sequence>MATVITCRRFPGGVRSMVAFSTTTKCGTKKRIPIRKQKEDESPEVSDTDAKAEAYIRLLNPLEYRVLYNPSAYTGINTASHQNAARNCDDSKGPLGSEFSSIGAKQFQNTYSITCFQSQSSTKRTLLDLKFYKTLSTQANSEPPATLEPKEDKLETYDTKEDPRMFQKHRPEYRSLSYDKSETLQVLPLEEGDLILHKVTVLKSGLIPGTMVQYFCKLSCLPVEQHVMVRSNTKFMMLCHYAVENIQLFSISELTDILKAFIRLGIPPTHSMLNVYETEFCRRVWDMSLDQLLLVADLWRCLGRSVPHYLQISFSYVNLHWKDLTLPQLVQLIYIIGEGRSVPQDLMQKLETLVLKYLDSFNLEEVGTISLGFFKSNSAFSEHVMRKIGDKVSGQMADMSNYALVNVLKMFRYTHVDHLEFLKQLGKVIPPRIGTIGIQGVMHITLACSALHYLDEGIMNAVASSLPSRVMYCRSKDVAKFLWSFGCLNYEPPNAERFYSSLIEQMYRKMHEFEKFPEHLLTCLLALAFVGHFPDDLIDYTLSAEFIQLTRESKFELKKDLFTLDGSVEIECPDYKGNRLTPQFQQEVAEMLWNFTKKEICIKPEVTEAVSLLEVMLGGPQYVKHHMILPHTRSDDMEVHLGTDRKPLPFNLKAAAAAKGELQDIGVSLTDNLMNQLLKGKSSGKSLMVLPADFDAWKVSPQTANMVINICLPQFKPRIHCNKISADGYEVENLISEDFAKRNRGFRSEYFIKPPVHVTLSFPFNIEICRINIDISSGGYQNFTGLDIYTSTSLNKSSWNSPESQFSGLTGQPVSDKDVFTLVGKAVLKNQSKVTFSHRGFKPRPPFHQMEAVFYPGSASHDLWNKGPASLSNVSHLKICISHVAGGGLPCIKRLEVWGQPAKSCPQEVMDSVFRVASECLAQGLGVQTTSFMLPMESECVPVSNSNSEQQSLQKLVDVVHDIPEEFLDPITLEIMPFPMLLPSGKVIDQSTLEKCNQSEASWGRVPSDPFTGVAFSQHSQPLPHPSLKARIDHFLLQHSIPGTNLLGRAQVLGMVTPSSLTMSSLKRKMDCMEHSPDDSNHVEPSYFSTTNLLAMTTSESSAKKMKTESDSHLAQMDCSTGPVSHEQKLSESLDIALTSALSSRPSFTARLIKGQQQPHSEGGCSSSWNANALAEHNSSPVQGCASCNRTFSSYLMEPVYQLPCGHLLCRPCLAEKQKSLTILCMNCKRSVSAHEVLRVHF</sequence>
<keyword evidence="8" id="KW-1185">Reference proteome</keyword>
<dbReference type="InterPro" id="IPR013083">
    <property type="entry name" value="Znf_RING/FYVE/PHD"/>
</dbReference>
<dbReference type="Pfam" id="PF08368">
    <property type="entry name" value="FAST_2"/>
    <property type="match status" value="1"/>
</dbReference>
<dbReference type="GO" id="GO:0044528">
    <property type="term" value="P:regulation of mitochondrial mRNA stability"/>
    <property type="evidence" value="ECO:0007669"/>
    <property type="project" value="InterPro"/>
</dbReference>
<dbReference type="FunFam" id="3.30.40.10:FF:000163">
    <property type="entry name" value="Putative ring finger protein 37"/>
    <property type="match status" value="1"/>
</dbReference>
<evidence type="ECO:0000259" key="5">
    <source>
        <dbReference type="PROSITE" id="PS50089"/>
    </source>
</evidence>
<keyword evidence="2 4" id="KW-0863">Zinc-finger</keyword>
<dbReference type="Ensembl" id="ENSGAGT00000026245.1">
    <property type="protein sequence ID" value="ENSGAGP00000023028.1"/>
    <property type="gene ID" value="ENSGAGG00000016892.1"/>
</dbReference>
<feature type="domain" description="RING-type" evidence="5">
    <location>
        <begin position="1185"/>
        <end position="1229"/>
    </location>
</feature>
<dbReference type="PANTHER" id="PTHR13492">
    <property type="entry name" value="RING FINGER PROTEIN 37"/>
    <property type="match status" value="1"/>
</dbReference>
<dbReference type="Pfam" id="PF04564">
    <property type="entry name" value="U-box"/>
    <property type="match status" value="1"/>
</dbReference>
<dbReference type="InterPro" id="IPR045696">
    <property type="entry name" value="Ubox5_N"/>
</dbReference>